<feature type="transmembrane region" description="Helical" evidence="8">
    <location>
        <begin position="45"/>
        <end position="66"/>
    </location>
</feature>
<evidence type="ECO:0000256" key="3">
    <source>
        <dbReference type="ARBA" id="ARBA00022475"/>
    </source>
</evidence>
<feature type="transmembrane region" description="Helical" evidence="8">
    <location>
        <begin position="194"/>
        <end position="215"/>
    </location>
</feature>
<evidence type="ECO:0000256" key="5">
    <source>
        <dbReference type="ARBA" id="ARBA00022833"/>
    </source>
</evidence>
<dbReference type="Pfam" id="PF02535">
    <property type="entry name" value="Zip"/>
    <property type="match status" value="1"/>
</dbReference>
<name>A0A2G1VX31_9FLAO</name>
<dbReference type="InterPro" id="IPR003689">
    <property type="entry name" value="ZIP"/>
</dbReference>
<organism evidence="9 10">
    <name type="scientific">Leeuwenhoekiella nanhaiensis</name>
    <dbReference type="NCBI Taxonomy" id="1655491"/>
    <lineage>
        <taxon>Bacteria</taxon>
        <taxon>Pseudomonadati</taxon>
        <taxon>Bacteroidota</taxon>
        <taxon>Flavobacteriia</taxon>
        <taxon>Flavobacteriales</taxon>
        <taxon>Flavobacteriaceae</taxon>
        <taxon>Leeuwenhoekiella</taxon>
    </lineage>
</organism>
<gene>
    <name evidence="9" type="ORF">CJ305_01225</name>
</gene>
<comment type="similarity">
    <text evidence="2">Belongs to the ZIP transporter (TC 2.A.5) family.</text>
</comment>
<evidence type="ECO:0000256" key="2">
    <source>
        <dbReference type="ARBA" id="ARBA00006939"/>
    </source>
</evidence>
<dbReference type="RefSeq" id="WP_099644875.1">
    <property type="nucleotide sequence ID" value="NZ_KZ319287.1"/>
</dbReference>
<accession>A0A2G1VX31</accession>
<protein>
    <submittedName>
        <fullName evidence="9">ZIP family metal transporter</fullName>
    </submittedName>
</protein>
<evidence type="ECO:0000256" key="8">
    <source>
        <dbReference type="SAM" id="Phobius"/>
    </source>
</evidence>
<dbReference type="PANTHER" id="PTHR11040">
    <property type="entry name" value="ZINC/IRON TRANSPORTER"/>
    <property type="match status" value="1"/>
</dbReference>
<feature type="transmembrane region" description="Helical" evidence="8">
    <location>
        <begin position="221"/>
        <end position="241"/>
    </location>
</feature>
<keyword evidence="7 8" id="KW-0472">Membrane</keyword>
<proteinExistence type="inferred from homology"/>
<dbReference type="EMBL" id="NQXA01000001">
    <property type="protein sequence ID" value="PHQ31333.1"/>
    <property type="molecule type" value="Genomic_DNA"/>
</dbReference>
<evidence type="ECO:0000256" key="6">
    <source>
        <dbReference type="ARBA" id="ARBA00022989"/>
    </source>
</evidence>
<evidence type="ECO:0000313" key="9">
    <source>
        <dbReference type="EMBL" id="PHQ31333.1"/>
    </source>
</evidence>
<dbReference type="Proteomes" id="UP000229433">
    <property type="component" value="Unassembled WGS sequence"/>
</dbReference>
<evidence type="ECO:0000256" key="1">
    <source>
        <dbReference type="ARBA" id="ARBA00004651"/>
    </source>
</evidence>
<feature type="transmembrane region" description="Helical" evidence="8">
    <location>
        <begin position="253"/>
        <end position="272"/>
    </location>
</feature>
<comment type="subcellular location">
    <subcellularLocation>
        <location evidence="1">Cell membrane</location>
        <topology evidence="1">Multi-pass membrane protein</topology>
    </subcellularLocation>
</comment>
<dbReference type="OrthoDB" id="9787346at2"/>
<evidence type="ECO:0000313" key="10">
    <source>
        <dbReference type="Proteomes" id="UP000229433"/>
    </source>
</evidence>
<keyword evidence="6 8" id="KW-1133">Transmembrane helix</keyword>
<dbReference type="PANTHER" id="PTHR11040:SF211">
    <property type="entry name" value="ZINC TRANSPORTER ZIP11"/>
    <property type="match status" value="1"/>
</dbReference>
<feature type="transmembrane region" description="Helical" evidence="8">
    <location>
        <begin position="17"/>
        <end position="38"/>
    </location>
</feature>
<keyword evidence="3" id="KW-1003">Cell membrane</keyword>
<dbReference type="GO" id="GO:0005385">
    <property type="term" value="F:zinc ion transmembrane transporter activity"/>
    <property type="evidence" value="ECO:0007669"/>
    <property type="project" value="TreeGrafter"/>
</dbReference>
<feature type="transmembrane region" description="Helical" evidence="8">
    <location>
        <begin position="78"/>
        <end position="98"/>
    </location>
</feature>
<keyword evidence="5" id="KW-0862">Zinc</keyword>
<evidence type="ECO:0000256" key="4">
    <source>
        <dbReference type="ARBA" id="ARBA00022692"/>
    </source>
</evidence>
<dbReference type="GO" id="GO:0005886">
    <property type="term" value="C:plasma membrane"/>
    <property type="evidence" value="ECO:0007669"/>
    <property type="project" value="UniProtKB-SubCell"/>
</dbReference>
<sequence length="273" mass="28769">MNEIIDYFESLSAVKGAFLATLFTWGVTALGASLVFFFKGMNRKVFDAMLGFAGGVMVAASFWSLLAPGIEMSPGEGFVKVIPAAIGFALGAAFLFGLDKVLPHLHVNFKEEHKEGVRSPWHKSVLLTLAITLHNIPEGLAVGVLFGGVAAGFDGATIGGAVALAIGIGLQNFPEGFAVAMPLRRQGFSRWKSFNYGQLSAIVEPLAAVLGAYAVMTFQPILPYALAFAAGAMIFVVVEEVVPESQQGNNTDIATMGFIGGFILMMTLDVGLG</sequence>
<evidence type="ECO:0000256" key="7">
    <source>
        <dbReference type="ARBA" id="ARBA00023136"/>
    </source>
</evidence>
<reference evidence="9 10" key="1">
    <citation type="submission" date="2017-08" db="EMBL/GenBank/DDBJ databases">
        <title>The whole genome shortgun sequences of strain Leeuwenhoekiella nanhaiensis G18 from the South China Sea.</title>
        <authorList>
            <person name="Liu Q."/>
        </authorList>
    </citation>
    <scope>NUCLEOTIDE SEQUENCE [LARGE SCALE GENOMIC DNA]</scope>
    <source>
        <strain evidence="9 10">G18</strain>
    </source>
</reference>
<dbReference type="AlphaFoldDB" id="A0A2G1VX31"/>
<keyword evidence="10" id="KW-1185">Reference proteome</keyword>
<comment type="caution">
    <text evidence="9">The sequence shown here is derived from an EMBL/GenBank/DDBJ whole genome shotgun (WGS) entry which is preliminary data.</text>
</comment>
<keyword evidence="4 8" id="KW-0812">Transmembrane</keyword>